<dbReference type="GO" id="GO:0006508">
    <property type="term" value="P:proteolysis"/>
    <property type="evidence" value="ECO:0007669"/>
    <property type="project" value="UniProtKB-KW"/>
</dbReference>
<keyword evidence="4" id="KW-0788">Thiol protease</keyword>
<dbReference type="EMBL" id="JAMKBJ010000003">
    <property type="protein sequence ID" value="MCZ8536646.1"/>
    <property type="molecule type" value="Genomic_DNA"/>
</dbReference>
<evidence type="ECO:0000313" key="8">
    <source>
        <dbReference type="EMBL" id="MCZ8536646.1"/>
    </source>
</evidence>
<feature type="domain" description="NlpC/P60" evidence="7">
    <location>
        <begin position="27"/>
        <end position="149"/>
    </location>
</feature>
<keyword evidence="9" id="KW-1185">Reference proteome</keyword>
<evidence type="ECO:0000313" key="9">
    <source>
        <dbReference type="Proteomes" id="UP001152173"/>
    </source>
</evidence>
<gene>
    <name evidence="8" type="ORF">M9R32_05545</name>
</gene>
<feature type="chain" id="PRO_5040755923" evidence="5">
    <location>
        <begin position="28"/>
        <end position="342"/>
    </location>
</feature>
<dbReference type="PROSITE" id="PS51272">
    <property type="entry name" value="SLH"/>
    <property type="match status" value="2"/>
</dbReference>
<dbReference type="Pfam" id="PF00395">
    <property type="entry name" value="SLH"/>
    <property type="match status" value="2"/>
</dbReference>
<comment type="similarity">
    <text evidence="1">Belongs to the peptidase C40 family.</text>
</comment>
<dbReference type="SUPFAM" id="SSF54001">
    <property type="entry name" value="Cysteine proteinases"/>
    <property type="match status" value="1"/>
</dbReference>
<keyword evidence="3" id="KW-0378">Hydrolase</keyword>
<evidence type="ECO:0000256" key="4">
    <source>
        <dbReference type="ARBA" id="ARBA00022807"/>
    </source>
</evidence>
<keyword evidence="2" id="KW-0645">Protease</keyword>
<evidence type="ECO:0000259" key="7">
    <source>
        <dbReference type="PROSITE" id="PS51935"/>
    </source>
</evidence>
<evidence type="ECO:0000256" key="2">
    <source>
        <dbReference type="ARBA" id="ARBA00022670"/>
    </source>
</evidence>
<feature type="domain" description="SLH" evidence="6">
    <location>
        <begin position="226"/>
        <end position="284"/>
    </location>
</feature>
<dbReference type="GO" id="GO:0008234">
    <property type="term" value="F:cysteine-type peptidase activity"/>
    <property type="evidence" value="ECO:0007669"/>
    <property type="project" value="UniProtKB-KW"/>
</dbReference>
<evidence type="ECO:0000256" key="1">
    <source>
        <dbReference type="ARBA" id="ARBA00007074"/>
    </source>
</evidence>
<dbReference type="Pfam" id="PF00877">
    <property type="entry name" value="NLPC_P60"/>
    <property type="match status" value="1"/>
</dbReference>
<reference evidence="8" key="1">
    <citation type="submission" date="2022-05" db="EMBL/GenBank/DDBJ databases">
        <authorList>
            <person name="Colautti A."/>
            <person name="Iacumin L."/>
        </authorList>
    </citation>
    <scope>NUCLEOTIDE SEQUENCE</scope>
    <source>
        <strain evidence="8">SK 55</strain>
    </source>
</reference>
<accession>A0A9X3LGN7</accession>
<proteinExistence type="inferred from homology"/>
<keyword evidence="5" id="KW-0732">Signal</keyword>
<dbReference type="InterPro" id="IPR001119">
    <property type="entry name" value="SLH_dom"/>
</dbReference>
<evidence type="ECO:0000259" key="6">
    <source>
        <dbReference type="PROSITE" id="PS51272"/>
    </source>
</evidence>
<feature type="domain" description="SLH" evidence="6">
    <location>
        <begin position="162"/>
        <end position="225"/>
    </location>
</feature>
<comment type="caution">
    <text evidence="8">The sequence shown here is derived from an EMBL/GenBank/DDBJ whole genome shotgun (WGS) entry which is preliminary data.</text>
</comment>
<dbReference type="InterPro" id="IPR000064">
    <property type="entry name" value="NLP_P60_dom"/>
</dbReference>
<dbReference type="InterPro" id="IPR038765">
    <property type="entry name" value="Papain-like_cys_pep_sf"/>
</dbReference>
<evidence type="ECO:0000256" key="3">
    <source>
        <dbReference type="ARBA" id="ARBA00022801"/>
    </source>
</evidence>
<dbReference type="InterPro" id="IPR051202">
    <property type="entry name" value="Peptidase_C40"/>
</dbReference>
<dbReference type="Proteomes" id="UP001152173">
    <property type="component" value="Unassembled WGS sequence"/>
</dbReference>
<feature type="signal peptide" evidence="5">
    <location>
        <begin position="1"/>
        <end position="27"/>
    </location>
</feature>
<dbReference type="PROSITE" id="PS51935">
    <property type="entry name" value="NLPC_P60"/>
    <property type="match status" value="1"/>
</dbReference>
<dbReference type="AlphaFoldDB" id="A0A9X3LGN7"/>
<dbReference type="Gene3D" id="3.90.1720.10">
    <property type="entry name" value="endopeptidase domain like (from Nostoc punctiforme)"/>
    <property type="match status" value="1"/>
</dbReference>
<name>A0A9X3LGN7_9BACL</name>
<sequence>MKKRITQMIIAVLLISVAPFMTTQTSAATGNEIVNYAKTFQGVPYQYGGSTPSGFDCSGYTSYVYNNVAGVSLNRTAATQFTQGTSVSKANLQPGDLVFFDNLGYTSHVGIYIGNSQFISATTSKGIKIASINDPYYWGKYYMGAKRVASASVASATTKTVTDGKFTDVSSSHPAYVAIKELNIDGVINGFENQQFRPNAEVTRGQAAAMVNRVLKLTPKNQSRFSDVPTNHTFAKDIAAMNEAGILSGYTSGRFGLNDSLTKSQLAVILDRAFKISAATENQVRTASIYNDVPKTYWAHDPIVALKAIDQTTVFQTSYYQVNAEASRAEFSAAVYSAVESK</sequence>
<protein>
    <submittedName>
        <fullName evidence="8">NlpC/P60 family protein</fullName>
    </submittedName>
</protein>
<organism evidence="8 9">
    <name type="scientific">Paenisporosarcina quisquiliarum</name>
    <dbReference type="NCBI Taxonomy" id="365346"/>
    <lineage>
        <taxon>Bacteria</taxon>
        <taxon>Bacillati</taxon>
        <taxon>Bacillota</taxon>
        <taxon>Bacilli</taxon>
        <taxon>Bacillales</taxon>
        <taxon>Caryophanaceae</taxon>
        <taxon>Paenisporosarcina</taxon>
    </lineage>
</organism>
<evidence type="ECO:0000256" key="5">
    <source>
        <dbReference type="SAM" id="SignalP"/>
    </source>
</evidence>
<dbReference type="PANTHER" id="PTHR47053">
    <property type="entry name" value="MUREIN DD-ENDOPEPTIDASE MEPH-RELATED"/>
    <property type="match status" value="1"/>
</dbReference>
<dbReference type="RefSeq" id="WP_269925740.1">
    <property type="nucleotide sequence ID" value="NZ_JAMKBJ010000003.1"/>
</dbReference>
<dbReference type="PANTHER" id="PTHR47053:SF1">
    <property type="entry name" value="MUREIN DD-ENDOPEPTIDASE MEPH-RELATED"/>
    <property type="match status" value="1"/>
</dbReference>